<organism evidence="1 2">
    <name type="scientific">Amborella trichopoda</name>
    <dbReference type="NCBI Taxonomy" id="13333"/>
    <lineage>
        <taxon>Eukaryota</taxon>
        <taxon>Viridiplantae</taxon>
        <taxon>Streptophyta</taxon>
        <taxon>Embryophyta</taxon>
        <taxon>Tracheophyta</taxon>
        <taxon>Spermatophyta</taxon>
        <taxon>Magnoliopsida</taxon>
        <taxon>Amborellales</taxon>
        <taxon>Amborellaceae</taxon>
        <taxon>Amborella</taxon>
    </lineage>
</organism>
<sequence>MGSQVRPSSNQPDRTQLVAVVGFCGLELSLCPDPSRLIVVLNFYHALIPKVPSVFSIVIFQRIRFSGEGGLPVGKVVARASGGELGKVLERWPREGAGQEHRRVPWFGLEECVDEGLGEKGVLVLGARRYFGRGATGVTGFPPSRRRGFSGRRLGCGPRGDAGLELGIDGRPVFAGFYCSFDIRWVRLEAMRNAVTMAHPRLQRGAMAWPGLQWLVEEMFYLNPLVRPFFSVETLHLPSLKEF</sequence>
<dbReference type="Proteomes" id="UP000017836">
    <property type="component" value="Unassembled WGS sequence"/>
</dbReference>
<proteinExistence type="predicted"/>
<reference evidence="2" key="1">
    <citation type="journal article" date="2013" name="Science">
        <title>The Amborella genome and the evolution of flowering plants.</title>
        <authorList>
            <consortium name="Amborella Genome Project"/>
        </authorList>
    </citation>
    <scope>NUCLEOTIDE SEQUENCE [LARGE SCALE GENOMIC DNA]</scope>
</reference>
<evidence type="ECO:0000313" key="2">
    <source>
        <dbReference type="Proteomes" id="UP000017836"/>
    </source>
</evidence>
<dbReference type="AlphaFoldDB" id="W1P5S6"/>
<gene>
    <name evidence="1" type="ORF">AMTR_s00084p00122300</name>
</gene>
<keyword evidence="2" id="KW-1185">Reference proteome</keyword>
<dbReference type="HOGENOM" id="CLU_1143927_0_0_1"/>
<dbReference type="EMBL" id="KI394648">
    <property type="protein sequence ID" value="ERN02310.1"/>
    <property type="molecule type" value="Genomic_DNA"/>
</dbReference>
<accession>W1P5S6</accession>
<dbReference type="Gramene" id="ERN02310">
    <property type="protein sequence ID" value="ERN02310"/>
    <property type="gene ID" value="AMTR_s00084p00122300"/>
</dbReference>
<name>W1P5S6_AMBTC</name>
<protein>
    <submittedName>
        <fullName evidence="1">Uncharacterized protein</fullName>
    </submittedName>
</protein>
<evidence type="ECO:0000313" key="1">
    <source>
        <dbReference type="EMBL" id="ERN02310.1"/>
    </source>
</evidence>